<proteinExistence type="predicted"/>
<evidence type="ECO:0000256" key="1">
    <source>
        <dbReference type="SAM" id="Phobius"/>
    </source>
</evidence>
<keyword evidence="4" id="KW-1185">Reference proteome</keyword>
<protein>
    <recommendedName>
        <fullName evidence="2">LiaF transmembrane domain-containing protein</fullName>
    </recommendedName>
</protein>
<gene>
    <name evidence="3" type="ORF">SAMN04515677_101325</name>
</gene>
<sequence>MKKDKVFFGITLIVGAIVLIINNLGYLPGVNAFSLIFTALLAGVMIKNLFRMHFAGTLFPLAIILIIYDEQLGITSITPWTVLIAAGLISFGLSMIFNKPSKWGYNINYNSYDKESYEFKTIDIEDESHIKLDTSFASSIKYINTDKFESADIRCRFAGMKIYFDNATLYNGKGVVRLDSSFSGVELYIPKTWTVEDKINTSFGGIDEKNRNQSDGQNTLTLVGNVSFSGVEILYI</sequence>
<dbReference type="RefSeq" id="WP_092722201.1">
    <property type="nucleotide sequence ID" value="NZ_FNGW01000001.1"/>
</dbReference>
<organism evidence="3 4">
    <name type="scientific">Romboutsia lituseburensis DSM 797</name>
    <dbReference type="NCBI Taxonomy" id="1121325"/>
    <lineage>
        <taxon>Bacteria</taxon>
        <taxon>Bacillati</taxon>
        <taxon>Bacillota</taxon>
        <taxon>Clostridia</taxon>
        <taxon>Peptostreptococcales</taxon>
        <taxon>Peptostreptococcaceae</taxon>
        <taxon>Romboutsia</taxon>
    </lineage>
</organism>
<feature type="domain" description="LiaF transmembrane" evidence="2">
    <location>
        <begin position="7"/>
        <end position="101"/>
    </location>
</feature>
<feature type="transmembrane region" description="Helical" evidence="1">
    <location>
        <begin position="57"/>
        <end position="74"/>
    </location>
</feature>
<dbReference type="InterPro" id="IPR054331">
    <property type="entry name" value="LiaF_TM"/>
</dbReference>
<accession>A0A1G9INY2</accession>
<reference evidence="3 4" key="1">
    <citation type="submission" date="2016-10" db="EMBL/GenBank/DDBJ databases">
        <authorList>
            <person name="de Groot N.N."/>
        </authorList>
    </citation>
    <scope>NUCLEOTIDE SEQUENCE [LARGE SCALE GENOMIC DNA]</scope>
    <source>
        <strain evidence="3 4">DSM 797</strain>
    </source>
</reference>
<evidence type="ECO:0000313" key="4">
    <source>
        <dbReference type="Proteomes" id="UP000199068"/>
    </source>
</evidence>
<dbReference type="STRING" id="1121325.SAMN04515677_101325"/>
<keyword evidence="1" id="KW-0812">Transmembrane</keyword>
<dbReference type="EMBL" id="FNGW01000001">
    <property type="protein sequence ID" value="SDL26978.1"/>
    <property type="molecule type" value="Genomic_DNA"/>
</dbReference>
<keyword evidence="1" id="KW-0472">Membrane</keyword>
<keyword evidence="1" id="KW-1133">Transmembrane helix</keyword>
<feature type="transmembrane region" description="Helical" evidence="1">
    <location>
        <begin position="7"/>
        <end position="26"/>
    </location>
</feature>
<dbReference type="Proteomes" id="UP000199068">
    <property type="component" value="Unassembled WGS sequence"/>
</dbReference>
<name>A0A1G9INY2_9FIRM</name>
<evidence type="ECO:0000313" key="3">
    <source>
        <dbReference type="EMBL" id="SDL26978.1"/>
    </source>
</evidence>
<dbReference type="Pfam" id="PF22570">
    <property type="entry name" value="LiaF-TM"/>
    <property type="match status" value="1"/>
</dbReference>
<evidence type="ECO:0000259" key="2">
    <source>
        <dbReference type="Pfam" id="PF22570"/>
    </source>
</evidence>
<feature type="transmembrane region" description="Helical" evidence="1">
    <location>
        <begin position="80"/>
        <end position="97"/>
    </location>
</feature>
<dbReference type="AlphaFoldDB" id="A0A1G9INY2"/>